<accession>D8R9V6</accession>
<evidence type="ECO:0000313" key="8">
    <source>
        <dbReference type="Proteomes" id="UP000001514"/>
    </source>
</evidence>
<feature type="region of interest" description="Disordered" evidence="5">
    <location>
        <begin position="474"/>
        <end position="539"/>
    </location>
</feature>
<dbReference type="AlphaFoldDB" id="D8R9V6"/>
<keyword evidence="4" id="KW-0968">Cytoplasmic vesicle</keyword>
<keyword evidence="3" id="KW-0333">Golgi apparatus</keyword>
<feature type="domain" description="VHS" evidence="6">
    <location>
        <begin position="13"/>
        <end position="150"/>
    </location>
</feature>
<dbReference type="InParanoid" id="D8R9V6"/>
<dbReference type="InterPro" id="IPR002014">
    <property type="entry name" value="VHS_dom"/>
</dbReference>
<comment type="subcellular location">
    <subcellularLocation>
        <location evidence="1">Cytoplasmic vesicle</location>
    </subcellularLocation>
    <subcellularLocation>
        <location evidence="2">Golgi apparatus</location>
    </subcellularLocation>
</comment>
<feature type="compositionally biased region" description="Basic and acidic residues" evidence="5">
    <location>
        <begin position="134"/>
        <end position="147"/>
    </location>
</feature>
<dbReference type="Gramene" id="EFJ30959">
    <property type="protein sequence ID" value="EFJ30959"/>
    <property type="gene ID" value="SELMODRAFT_440067"/>
</dbReference>
<dbReference type="InterPro" id="IPR008942">
    <property type="entry name" value="ENTH_VHS"/>
</dbReference>
<feature type="compositionally biased region" description="Basic and acidic residues" evidence="5">
    <location>
        <begin position="214"/>
        <end position="244"/>
    </location>
</feature>
<evidence type="ECO:0000256" key="4">
    <source>
        <dbReference type="ARBA" id="ARBA00023329"/>
    </source>
</evidence>
<dbReference type="SMART" id="SM00288">
    <property type="entry name" value="VHS"/>
    <property type="match status" value="1"/>
</dbReference>
<dbReference type="GO" id="GO:0031410">
    <property type="term" value="C:cytoplasmic vesicle"/>
    <property type="evidence" value="ECO:0007669"/>
    <property type="project" value="UniProtKB-SubCell"/>
</dbReference>
<organism evidence="8">
    <name type="scientific">Selaginella moellendorffii</name>
    <name type="common">Spikemoss</name>
    <dbReference type="NCBI Taxonomy" id="88036"/>
    <lineage>
        <taxon>Eukaryota</taxon>
        <taxon>Viridiplantae</taxon>
        <taxon>Streptophyta</taxon>
        <taxon>Embryophyta</taxon>
        <taxon>Tracheophyta</taxon>
        <taxon>Lycopodiopsida</taxon>
        <taxon>Selaginellales</taxon>
        <taxon>Selaginellaceae</taxon>
        <taxon>Selaginella</taxon>
    </lineage>
</organism>
<dbReference type="InterPro" id="IPR039273">
    <property type="entry name" value="TEPSIN"/>
</dbReference>
<dbReference type="GO" id="GO:0032588">
    <property type="term" value="C:trans-Golgi network membrane"/>
    <property type="evidence" value="ECO:0000318"/>
    <property type="project" value="GO_Central"/>
</dbReference>
<evidence type="ECO:0000256" key="3">
    <source>
        <dbReference type="ARBA" id="ARBA00023034"/>
    </source>
</evidence>
<feature type="region of interest" description="Disordered" evidence="5">
    <location>
        <begin position="393"/>
        <end position="429"/>
    </location>
</feature>
<proteinExistence type="predicted"/>
<reference evidence="7 8" key="1">
    <citation type="journal article" date="2011" name="Science">
        <title>The Selaginella genome identifies genetic changes associated with the evolution of vascular plants.</title>
        <authorList>
            <person name="Banks J.A."/>
            <person name="Nishiyama T."/>
            <person name="Hasebe M."/>
            <person name="Bowman J.L."/>
            <person name="Gribskov M."/>
            <person name="dePamphilis C."/>
            <person name="Albert V.A."/>
            <person name="Aono N."/>
            <person name="Aoyama T."/>
            <person name="Ambrose B.A."/>
            <person name="Ashton N.W."/>
            <person name="Axtell M.J."/>
            <person name="Barker E."/>
            <person name="Barker M.S."/>
            <person name="Bennetzen J.L."/>
            <person name="Bonawitz N.D."/>
            <person name="Chapple C."/>
            <person name="Cheng C."/>
            <person name="Correa L.G."/>
            <person name="Dacre M."/>
            <person name="DeBarry J."/>
            <person name="Dreyer I."/>
            <person name="Elias M."/>
            <person name="Engstrom E.M."/>
            <person name="Estelle M."/>
            <person name="Feng L."/>
            <person name="Finet C."/>
            <person name="Floyd S.K."/>
            <person name="Frommer W.B."/>
            <person name="Fujita T."/>
            <person name="Gramzow L."/>
            <person name="Gutensohn M."/>
            <person name="Harholt J."/>
            <person name="Hattori M."/>
            <person name="Heyl A."/>
            <person name="Hirai T."/>
            <person name="Hiwatashi Y."/>
            <person name="Ishikawa M."/>
            <person name="Iwata M."/>
            <person name="Karol K.G."/>
            <person name="Koehler B."/>
            <person name="Kolukisaoglu U."/>
            <person name="Kubo M."/>
            <person name="Kurata T."/>
            <person name="Lalonde S."/>
            <person name="Li K."/>
            <person name="Li Y."/>
            <person name="Litt A."/>
            <person name="Lyons E."/>
            <person name="Manning G."/>
            <person name="Maruyama T."/>
            <person name="Michael T.P."/>
            <person name="Mikami K."/>
            <person name="Miyazaki S."/>
            <person name="Morinaga S."/>
            <person name="Murata T."/>
            <person name="Mueller-Roeber B."/>
            <person name="Nelson D.R."/>
            <person name="Obara M."/>
            <person name="Oguri Y."/>
            <person name="Olmstead R.G."/>
            <person name="Onodera N."/>
            <person name="Petersen B.L."/>
            <person name="Pils B."/>
            <person name="Prigge M."/>
            <person name="Rensing S.A."/>
            <person name="Riano-Pachon D.M."/>
            <person name="Roberts A.W."/>
            <person name="Sato Y."/>
            <person name="Scheller H.V."/>
            <person name="Schulz B."/>
            <person name="Schulz C."/>
            <person name="Shakirov E.V."/>
            <person name="Shibagaki N."/>
            <person name="Shinohara N."/>
            <person name="Shippen D.E."/>
            <person name="Soerensen I."/>
            <person name="Sotooka R."/>
            <person name="Sugimoto N."/>
            <person name="Sugita M."/>
            <person name="Sumikawa N."/>
            <person name="Tanurdzic M."/>
            <person name="Theissen G."/>
            <person name="Ulvskov P."/>
            <person name="Wakazuki S."/>
            <person name="Weng J.K."/>
            <person name="Willats W.W."/>
            <person name="Wipf D."/>
            <person name="Wolf P.G."/>
            <person name="Yang L."/>
            <person name="Zimmer A.D."/>
            <person name="Zhu Q."/>
            <person name="Mitros T."/>
            <person name="Hellsten U."/>
            <person name="Loque D."/>
            <person name="Otillar R."/>
            <person name="Salamov A."/>
            <person name="Schmutz J."/>
            <person name="Shapiro H."/>
            <person name="Lindquist E."/>
            <person name="Lucas S."/>
            <person name="Rokhsar D."/>
            <person name="Grigoriev I.V."/>
        </authorList>
    </citation>
    <scope>NUCLEOTIDE SEQUENCE [LARGE SCALE GENOMIC DNA]</scope>
</reference>
<protein>
    <recommendedName>
        <fullName evidence="6">VHS domain-containing protein</fullName>
    </recommendedName>
</protein>
<evidence type="ECO:0000313" key="7">
    <source>
        <dbReference type="EMBL" id="EFJ30959.1"/>
    </source>
</evidence>
<evidence type="ECO:0000259" key="6">
    <source>
        <dbReference type="SMART" id="SM00288"/>
    </source>
</evidence>
<sequence>MESSRRAVEAYRRTRLIDGVTTDDDKVAPVYKLDEISSVLRSAPHDVVHEMVEYVFKRLEHKSPLVKQKTLRFIKFEVGKSGTEFKREIQRQSAAIRQLFHYQGQPDSLRGDSLNKAVRETAREAITAMFASDEKPPALEETSRRIEGFGSTNFDSRASQEKKTLLSEVVDIGTASIKQGLTMISSHYGHFGSSNGTKSKSSSGSYEAPNLRRSVSERDNFKYRDSHRDSYSYSESRDTYRETYRGGASEEMSYEQPDSPKSDAADEKSEDANGLTQEEKLLDTVTAVGGVRLQPSREAIQSFLLAAQVLNPQRLHQAFEQKLQVHSWQVRLKTLCFLEAVLRQRAVKPFGDVSQRFEANHASVIDCMDSPQSSLREKANKVLSLLQTETEEGSQVLNDVRSRQPKRTERVEMPDLIDTNDDDSSTHQKDEVDILSSLTEASPVQGDLLGDGLHENTETNGTSSLFEGLSIAEEPSKKPASATNISDLLGSLDTGTPSFQQQSNLDPGFGQDFSGLMGLEPQPQQQQQQGLSGAPPSFVSPSIPGGAEFIMANFDAARRFAPQAQAHYPGTAPPLYGFGQAPPAQQHRFQQQQDFSGGFGMGFGSQGASFASDAFDFSSHPYSLASASLPRMEETTKAFDFISDHMSAARTTKK</sequence>
<dbReference type="PANTHER" id="PTHR21514:SF0">
    <property type="entry name" value="AP-4 COMPLEX ACCESSORY SUBUNIT TEPSIN"/>
    <property type="match status" value="1"/>
</dbReference>
<dbReference type="OrthoDB" id="118154at2759"/>
<dbReference type="GO" id="GO:0035091">
    <property type="term" value="F:phosphatidylinositol binding"/>
    <property type="evidence" value="ECO:0007669"/>
    <property type="project" value="InterPro"/>
</dbReference>
<dbReference type="Proteomes" id="UP000001514">
    <property type="component" value="Unassembled WGS sequence"/>
</dbReference>
<dbReference type="HOGENOM" id="CLU_429860_0_0_1"/>
<feature type="compositionally biased region" description="Polar residues" evidence="5">
    <location>
        <begin position="493"/>
        <end position="505"/>
    </location>
</feature>
<dbReference type="EMBL" id="GL377574">
    <property type="protein sequence ID" value="EFJ30959.1"/>
    <property type="molecule type" value="Genomic_DNA"/>
</dbReference>
<dbReference type="FunCoup" id="D8R9V6">
    <property type="interactions" value="2415"/>
</dbReference>
<evidence type="ECO:0000256" key="5">
    <source>
        <dbReference type="SAM" id="MobiDB-lite"/>
    </source>
</evidence>
<dbReference type="GO" id="GO:0043130">
    <property type="term" value="F:ubiquitin binding"/>
    <property type="evidence" value="ECO:0007669"/>
    <property type="project" value="InterPro"/>
</dbReference>
<feature type="region of interest" description="Disordered" evidence="5">
    <location>
        <begin position="134"/>
        <end position="154"/>
    </location>
</feature>
<gene>
    <name evidence="7" type="ORF">SELMODRAFT_440067</name>
</gene>
<feature type="compositionally biased region" description="Basic and acidic residues" evidence="5">
    <location>
        <begin position="400"/>
        <end position="413"/>
    </location>
</feature>
<dbReference type="PANTHER" id="PTHR21514">
    <property type="entry name" value="AP-4 COMPLEX ACCESSORY SUBUNIT TEPSIN"/>
    <property type="match status" value="1"/>
</dbReference>
<dbReference type="InterPro" id="IPR035802">
    <property type="entry name" value="ENTH/VHS_tepsin"/>
</dbReference>
<dbReference type="KEGG" id="smo:SELMODRAFT_440067"/>
<feature type="compositionally biased region" description="Basic and acidic residues" evidence="5">
    <location>
        <begin position="258"/>
        <end position="279"/>
    </location>
</feature>
<evidence type="ECO:0000256" key="2">
    <source>
        <dbReference type="ARBA" id="ARBA00004555"/>
    </source>
</evidence>
<dbReference type="Gene3D" id="1.25.40.90">
    <property type="match status" value="1"/>
</dbReference>
<feature type="compositionally biased region" description="Low complexity" evidence="5">
    <location>
        <begin position="192"/>
        <end position="205"/>
    </location>
</feature>
<dbReference type="CDD" id="cd03572">
    <property type="entry name" value="ENTH_like_Tepsin"/>
    <property type="match status" value="1"/>
</dbReference>
<evidence type="ECO:0000256" key="1">
    <source>
        <dbReference type="ARBA" id="ARBA00004541"/>
    </source>
</evidence>
<keyword evidence="8" id="KW-1185">Reference proteome</keyword>
<dbReference type="eggNOG" id="ENOG502QV38">
    <property type="taxonomic scope" value="Eukaryota"/>
</dbReference>
<dbReference type="STRING" id="88036.D8R9V6"/>
<feature type="region of interest" description="Disordered" evidence="5">
    <location>
        <begin position="192"/>
        <end position="279"/>
    </location>
</feature>
<name>D8R9V6_SELML</name>